<dbReference type="InterPro" id="IPR011989">
    <property type="entry name" value="ARM-like"/>
</dbReference>
<dbReference type="AlphaFoldDB" id="A0A484MLV5"/>
<protein>
    <recommendedName>
        <fullName evidence="3">CCR4-NOT transcription complex subunit 9</fullName>
    </recommendedName>
</protein>
<dbReference type="OrthoDB" id="1183224at2759"/>
<proteinExistence type="predicted"/>
<dbReference type="Gene3D" id="1.25.10.10">
    <property type="entry name" value="Leucine-rich Repeat Variant"/>
    <property type="match status" value="1"/>
</dbReference>
<evidence type="ECO:0000313" key="1">
    <source>
        <dbReference type="EMBL" id="VFQ89469.1"/>
    </source>
</evidence>
<dbReference type="Pfam" id="PF04078">
    <property type="entry name" value="Rcd1"/>
    <property type="match status" value="1"/>
</dbReference>
<organism evidence="1 2">
    <name type="scientific">Cuscuta campestris</name>
    <dbReference type="NCBI Taxonomy" id="132261"/>
    <lineage>
        <taxon>Eukaryota</taxon>
        <taxon>Viridiplantae</taxon>
        <taxon>Streptophyta</taxon>
        <taxon>Embryophyta</taxon>
        <taxon>Tracheophyta</taxon>
        <taxon>Spermatophyta</taxon>
        <taxon>Magnoliopsida</taxon>
        <taxon>eudicotyledons</taxon>
        <taxon>Gunneridae</taxon>
        <taxon>Pentapetalae</taxon>
        <taxon>asterids</taxon>
        <taxon>lamiids</taxon>
        <taxon>Solanales</taxon>
        <taxon>Convolvulaceae</taxon>
        <taxon>Cuscuteae</taxon>
        <taxon>Cuscuta</taxon>
        <taxon>Cuscuta subgen. Grammica</taxon>
        <taxon>Cuscuta sect. Cleistogrammica</taxon>
    </lineage>
</organism>
<dbReference type="InterPro" id="IPR007216">
    <property type="entry name" value="CNOT9"/>
</dbReference>
<dbReference type="FunFam" id="1.25.10.10:FF:000661">
    <property type="entry name" value="Cell differentiation family, Rcd1-like containing protein"/>
    <property type="match status" value="1"/>
</dbReference>
<evidence type="ECO:0008006" key="3">
    <source>
        <dbReference type="Google" id="ProtNLM"/>
    </source>
</evidence>
<accession>A0A484MLV5</accession>
<sequence length="305" mass="34802">MENLPETFYVDPTWGTPPITTAFAAARLSEPSPEELLLLLHRPSRREDALSVLVTKRETWEDLPLLLWNSFNTVFILLQEVMSAYKKLAPSKMTARESTRVCNAIALFQCIASHPQTRMEFVKAKITFYLHPFLAITANGDKPLELLRLTSLGVFGALVKSEDGDGKQIVHFLLKSEVFPMCLRCMDLGDELTQTVSALVIVKIVMEEEGLRYCSGYGDRFFSLVQVLGRVVEKLPERRPSLCLLRLLIRCYLRLSQAPRATDAFKNCIPARMTQEKFINFLREDPQSARMLQQLFLNVTTRQIE</sequence>
<keyword evidence="2" id="KW-1185">Reference proteome</keyword>
<dbReference type="PANTHER" id="PTHR12262">
    <property type="entry name" value="CCR4-NOT TRANSCRIPTION COMPLEX SUBUNIT 9"/>
    <property type="match status" value="1"/>
</dbReference>
<dbReference type="GO" id="GO:0030014">
    <property type="term" value="C:CCR4-NOT complex"/>
    <property type="evidence" value="ECO:0007669"/>
    <property type="project" value="InterPro"/>
</dbReference>
<reference evidence="1 2" key="1">
    <citation type="submission" date="2018-04" db="EMBL/GenBank/DDBJ databases">
        <authorList>
            <person name="Vogel A."/>
        </authorList>
    </citation>
    <scope>NUCLEOTIDE SEQUENCE [LARGE SCALE GENOMIC DNA]</scope>
</reference>
<gene>
    <name evidence="1" type="ORF">CCAM_LOCUS31245</name>
</gene>
<evidence type="ECO:0000313" key="2">
    <source>
        <dbReference type="Proteomes" id="UP000595140"/>
    </source>
</evidence>
<name>A0A484MLV5_9ASTE</name>
<dbReference type="Proteomes" id="UP000595140">
    <property type="component" value="Unassembled WGS sequence"/>
</dbReference>
<dbReference type="EMBL" id="OOIL02003813">
    <property type="protein sequence ID" value="VFQ89469.1"/>
    <property type="molecule type" value="Genomic_DNA"/>
</dbReference>
<dbReference type="GO" id="GO:0006402">
    <property type="term" value="P:mRNA catabolic process"/>
    <property type="evidence" value="ECO:0007669"/>
    <property type="project" value="InterPro"/>
</dbReference>